<organism evidence="3 4">
    <name type="scientific">Actinoplanes subglobosus</name>
    <dbReference type="NCBI Taxonomy" id="1547892"/>
    <lineage>
        <taxon>Bacteria</taxon>
        <taxon>Bacillati</taxon>
        <taxon>Actinomycetota</taxon>
        <taxon>Actinomycetes</taxon>
        <taxon>Micromonosporales</taxon>
        <taxon>Micromonosporaceae</taxon>
        <taxon>Actinoplanes</taxon>
    </lineage>
</organism>
<dbReference type="Pfam" id="PF00652">
    <property type="entry name" value="Ricin_B_lectin"/>
    <property type="match status" value="1"/>
</dbReference>
<feature type="chain" id="PRO_5047067316" evidence="1">
    <location>
        <begin position="23"/>
        <end position="154"/>
    </location>
</feature>
<keyword evidence="1" id="KW-0732">Signal</keyword>
<dbReference type="EMBL" id="JBHSBL010000006">
    <property type="protein sequence ID" value="MFC4065027.1"/>
    <property type="molecule type" value="Genomic_DNA"/>
</dbReference>
<dbReference type="RefSeq" id="WP_378066048.1">
    <property type="nucleotide sequence ID" value="NZ_JBHSBL010000006.1"/>
</dbReference>
<evidence type="ECO:0000313" key="4">
    <source>
        <dbReference type="Proteomes" id="UP001595867"/>
    </source>
</evidence>
<dbReference type="SUPFAM" id="SSF50370">
    <property type="entry name" value="Ricin B-like lectins"/>
    <property type="match status" value="1"/>
</dbReference>
<evidence type="ECO:0000313" key="3">
    <source>
        <dbReference type="EMBL" id="MFC4065027.1"/>
    </source>
</evidence>
<dbReference type="Gene3D" id="2.80.10.50">
    <property type="match status" value="1"/>
</dbReference>
<dbReference type="Proteomes" id="UP001595867">
    <property type="component" value="Unassembled WGS sequence"/>
</dbReference>
<feature type="domain" description="Ricin B lectin" evidence="2">
    <location>
        <begin position="44"/>
        <end position="148"/>
    </location>
</feature>
<gene>
    <name evidence="3" type="ORF">ACFO0C_08790</name>
</gene>
<dbReference type="InterPro" id="IPR035992">
    <property type="entry name" value="Ricin_B-like_lectins"/>
</dbReference>
<feature type="signal peptide" evidence="1">
    <location>
        <begin position="1"/>
        <end position="22"/>
    </location>
</feature>
<proteinExistence type="predicted"/>
<evidence type="ECO:0000259" key="2">
    <source>
        <dbReference type="Pfam" id="PF00652"/>
    </source>
</evidence>
<name>A0ABV8ILT9_9ACTN</name>
<dbReference type="PROSITE" id="PS50231">
    <property type="entry name" value="RICIN_B_LECTIN"/>
    <property type="match status" value="1"/>
</dbReference>
<dbReference type="InterPro" id="IPR000772">
    <property type="entry name" value="Ricin_B_lectin"/>
</dbReference>
<protein>
    <submittedName>
        <fullName evidence="3">Ricin-type beta-trefoil lectin domain protein</fullName>
    </submittedName>
</protein>
<evidence type="ECO:0000256" key="1">
    <source>
        <dbReference type="SAM" id="SignalP"/>
    </source>
</evidence>
<comment type="caution">
    <text evidence="3">The sequence shown here is derived from an EMBL/GenBank/DDBJ whole genome shotgun (WGS) entry which is preliminary data.</text>
</comment>
<accession>A0ABV8ILT9</accession>
<keyword evidence="4" id="KW-1185">Reference proteome</keyword>
<reference evidence="4" key="1">
    <citation type="journal article" date="2019" name="Int. J. Syst. Evol. Microbiol.">
        <title>The Global Catalogue of Microorganisms (GCM) 10K type strain sequencing project: providing services to taxonomists for standard genome sequencing and annotation.</title>
        <authorList>
            <consortium name="The Broad Institute Genomics Platform"/>
            <consortium name="The Broad Institute Genome Sequencing Center for Infectious Disease"/>
            <person name="Wu L."/>
            <person name="Ma J."/>
        </authorList>
    </citation>
    <scope>NUCLEOTIDE SEQUENCE [LARGE SCALE GENOMIC DNA]</scope>
    <source>
        <strain evidence="4">TBRC 5832</strain>
    </source>
</reference>
<sequence>MLTSRVLLVAAALLLAAPTVPAVAVPVPPPLHQGWIVTEQSPYRCLTGGAAGALLHTQTCDRANKDQDFYQTSEGHFTQGENCVQPNSTGSRVVVSRCTYQANQNWWYTTTLQAGDQQGRCLTELSVDASGVGKVRLRACNGTAAQRWRSVNPW</sequence>